<evidence type="ECO:0000256" key="7">
    <source>
        <dbReference type="ARBA" id="ARBA00023053"/>
    </source>
</evidence>
<dbReference type="AlphaFoldDB" id="A0A0R3QA65"/>
<comment type="similarity">
    <text evidence="2 13">Belongs to the amiloride-sensitive sodium channel (TC 1.A.6) family.</text>
</comment>
<evidence type="ECO:0000256" key="4">
    <source>
        <dbReference type="ARBA" id="ARBA00022461"/>
    </source>
</evidence>
<accession>A0A0R3QA65</accession>
<evidence type="ECO:0000256" key="11">
    <source>
        <dbReference type="ARBA" id="ARBA00023201"/>
    </source>
</evidence>
<dbReference type="STRING" id="42155.A0A0R3QA65"/>
<proteinExistence type="inferred from homology"/>
<evidence type="ECO:0000256" key="6">
    <source>
        <dbReference type="ARBA" id="ARBA00022989"/>
    </source>
</evidence>
<sequence length="288" mass="32959">YFACVGQVSPFFSLRASPTFSGTTKLHGCYRLYAGKTYGRLFWLLVAISTGVVFVIILAELTKQYKAENVRTQVEIVYDYADGPSLTICSHNPVRRNYIEELKRTTTFSDELLMYLLHIFLRPEDFVEMDVVDGLLDGERLLQDYMFTNKNFTVDSFVKEASFKCEEAFVQCAFEGIIFDCCNERYSTAVLTDLGYCFQFDWNKLSKDFSLSYHFGSVHGQVFNSLIGFSFTELMGSRIKQPFLNNFEPGFRIYVHDKDTISYVSSEVLVVSPNNKLSAGLKPIKVVF</sequence>
<dbReference type="EMBL" id="UZAG01002117">
    <property type="protein sequence ID" value="VDO12803.1"/>
    <property type="molecule type" value="Genomic_DNA"/>
</dbReference>
<keyword evidence="8 13" id="KW-0406">Ion transport</keyword>
<dbReference type="Pfam" id="PF00858">
    <property type="entry name" value="ASC"/>
    <property type="match status" value="1"/>
</dbReference>
<evidence type="ECO:0000256" key="2">
    <source>
        <dbReference type="ARBA" id="ARBA00007193"/>
    </source>
</evidence>
<evidence type="ECO:0000256" key="5">
    <source>
        <dbReference type="ARBA" id="ARBA00022692"/>
    </source>
</evidence>
<keyword evidence="10" id="KW-0325">Glycoprotein</keyword>
<organism evidence="17">
    <name type="scientific">Brugia timori</name>
    <dbReference type="NCBI Taxonomy" id="42155"/>
    <lineage>
        <taxon>Eukaryota</taxon>
        <taxon>Metazoa</taxon>
        <taxon>Ecdysozoa</taxon>
        <taxon>Nematoda</taxon>
        <taxon>Chromadorea</taxon>
        <taxon>Rhabditida</taxon>
        <taxon>Spirurina</taxon>
        <taxon>Spiruromorpha</taxon>
        <taxon>Filarioidea</taxon>
        <taxon>Onchocercidae</taxon>
        <taxon>Brugia</taxon>
    </lineage>
</organism>
<gene>
    <name evidence="15" type="ORF">BTMF_LOCUS2547</name>
</gene>
<dbReference type="PANTHER" id="PTHR11690">
    <property type="entry name" value="AMILORIDE-SENSITIVE SODIUM CHANNEL-RELATED"/>
    <property type="match status" value="1"/>
</dbReference>
<evidence type="ECO:0000256" key="10">
    <source>
        <dbReference type="ARBA" id="ARBA00023180"/>
    </source>
</evidence>
<dbReference type="PANTHER" id="PTHR11690:SF222">
    <property type="entry name" value="AMILORIDE-SENSITIVE SODIUM CHANNEL SUBUNIT GAMMA"/>
    <property type="match status" value="1"/>
</dbReference>
<dbReference type="GO" id="GO:0015280">
    <property type="term" value="F:ligand-gated sodium channel activity"/>
    <property type="evidence" value="ECO:0007669"/>
    <property type="project" value="TreeGrafter"/>
</dbReference>
<dbReference type="InterPro" id="IPR001873">
    <property type="entry name" value="ENaC"/>
</dbReference>
<reference evidence="15 16" key="2">
    <citation type="submission" date="2018-11" db="EMBL/GenBank/DDBJ databases">
        <authorList>
            <consortium name="Pathogen Informatics"/>
        </authorList>
    </citation>
    <scope>NUCLEOTIDE SEQUENCE [LARGE SCALE GENOMIC DNA]</scope>
</reference>
<keyword evidence="7" id="KW-0915">Sodium</keyword>
<comment type="subcellular location">
    <subcellularLocation>
        <location evidence="1">Membrane</location>
        <topology evidence="1">Multi-pass membrane protein</topology>
    </subcellularLocation>
</comment>
<dbReference type="Gene3D" id="2.60.470.10">
    <property type="entry name" value="Acid-sensing ion channels like domains"/>
    <property type="match status" value="1"/>
</dbReference>
<name>A0A0R3QA65_9BILA</name>
<evidence type="ECO:0000256" key="14">
    <source>
        <dbReference type="SAM" id="Phobius"/>
    </source>
</evidence>
<reference evidence="17" key="1">
    <citation type="submission" date="2017-02" db="UniProtKB">
        <authorList>
            <consortium name="WormBaseParasite"/>
        </authorList>
    </citation>
    <scope>IDENTIFICATION</scope>
</reference>
<evidence type="ECO:0000313" key="15">
    <source>
        <dbReference type="EMBL" id="VDO12803.1"/>
    </source>
</evidence>
<keyword evidence="9 14" id="KW-0472">Membrane</keyword>
<keyword evidence="11 13" id="KW-0739">Sodium transport</keyword>
<dbReference type="GO" id="GO:0005886">
    <property type="term" value="C:plasma membrane"/>
    <property type="evidence" value="ECO:0007669"/>
    <property type="project" value="TreeGrafter"/>
</dbReference>
<evidence type="ECO:0000256" key="12">
    <source>
        <dbReference type="ARBA" id="ARBA00023303"/>
    </source>
</evidence>
<keyword evidence="6 14" id="KW-1133">Transmembrane helix</keyword>
<keyword evidence="16" id="KW-1185">Reference proteome</keyword>
<keyword evidence="5 13" id="KW-0812">Transmembrane</keyword>
<keyword evidence="12 13" id="KW-0407">Ion channel</keyword>
<keyword evidence="3 13" id="KW-0813">Transport</keyword>
<evidence type="ECO:0000256" key="13">
    <source>
        <dbReference type="RuleBase" id="RU000679"/>
    </source>
</evidence>
<dbReference type="Proteomes" id="UP000280834">
    <property type="component" value="Unassembled WGS sequence"/>
</dbReference>
<protein>
    <submittedName>
        <fullName evidence="17">Amiloride-sensitive sodium channel</fullName>
    </submittedName>
</protein>
<feature type="transmembrane region" description="Helical" evidence="14">
    <location>
        <begin position="41"/>
        <end position="61"/>
    </location>
</feature>
<evidence type="ECO:0000256" key="3">
    <source>
        <dbReference type="ARBA" id="ARBA00022448"/>
    </source>
</evidence>
<evidence type="ECO:0000313" key="17">
    <source>
        <dbReference type="WBParaSite" id="BTMF_0000323101-mRNA-1"/>
    </source>
</evidence>
<dbReference type="WBParaSite" id="BTMF_0000323101-mRNA-1">
    <property type="protein sequence ID" value="BTMF_0000323101-mRNA-1"/>
    <property type="gene ID" value="BTMF_0000323101"/>
</dbReference>
<evidence type="ECO:0000256" key="1">
    <source>
        <dbReference type="ARBA" id="ARBA00004141"/>
    </source>
</evidence>
<evidence type="ECO:0000256" key="9">
    <source>
        <dbReference type="ARBA" id="ARBA00023136"/>
    </source>
</evidence>
<keyword evidence="4 13" id="KW-0894">Sodium channel</keyword>
<evidence type="ECO:0000313" key="16">
    <source>
        <dbReference type="Proteomes" id="UP000280834"/>
    </source>
</evidence>
<evidence type="ECO:0000256" key="8">
    <source>
        <dbReference type="ARBA" id="ARBA00023065"/>
    </source>
</evidence>